<evidence type="ECO:0000259" key="5">
    <source>
        <dbReference type="Pfam" id="PF00593"/>
    </source>
</evidence>
<feature type="short sequence motif" description="TonB C-terminal box" evidence="2">
    <location>
        <begin position="739"/>
        <end position="756"/>
    </location>
</feature>
<dbReference type="InterPro" id="IPR012910">
    <property type="entry name" value="Plug_dom"/>
</dbReference>
<gene>
    <name evidence="7" type="ORF">J1778_03895</name>
</gene>
<keyword evidence="1" id="KW-0813">Transport</keyword>
<keyword evidence="1" id="KW-0812">Transmembrane</keyword>
<keyword evidence="1 3" id="KW-0472">Membrane</keyword>
<keyword evidence="3" id="KW-0798">TonB box</keyword>
<reference evidence="7 8" key="1">
    <citation type="submission" date="2021-03" db="EMBL/GenBank/DDBJ databases">
        <title>Five novel Rahnella species.</title>
        <authorList>
            <person name="Brady C."/>
            <person name="Asselin J."/>
            <person name="Beer S."/>
            <person name="Bruberg M.B."/>
            <person name="Crampton B."/>
            <person name="Venter S."/>
            <person name="Arnold D."/>
            <person name="Denman S."/>
        </authorList>
    </citation>
    <scope>NUCLEOTIDE SEQUENCE [LARGE SCALE GENOMIC DNA]</scope>
    <source>
        <strain evidence="7 8">H11b</strain>
    </source>
</reference>
<sequence length="756" mass="83340">MKKNILTGMLSAGLVLTAPLAFADTTTETESNKETVTFSPLKVSADKLSSEHEAMAKPGAFSSRGENTHLQSTDSVLRSMPGTFTQIDPSQGTVDVNIRGMSGFGRVNTMIDGVTQNFYGSSVPGGISHGSTSSASGALIDPNFLVGIDVSRGTSAGSAGVNALAGSANLRTLGVDDVIFSGNPFGIRTRFSAGNNGIGESGMIAVAGKTDAFTDTGSFGIMTAISGSSIDAQFKNGDGQSSSDFGYEKSYRQNPKSQLVKVDIKPDEFNSFELSGRHYGNKFTQRDITSDDFYLKYHYAPFSELIDFNLMLSTSRGNQKYDNNTLYTFYNTDASNQSDAIDINNTSRFVFAGLDTTWSYGSKIMRNKYDKNINSNAWSEDNPDAEQQSIENNTFQPSGKQDVYSLYTGLELKKGIWKGNFDLNYSYYDLSGYKPACDPRVTCFPQGGQNISLTEDGFNPSVMLSAEIRPWFEPFVSYSKSMRGPNVQEVFFSNSGGASMNPFLKGERAETYQIGFNSAAGNLLFEEDSLRLKALYYTSKIKKYIYSDSFMVCRNGRKCSIGENLQNDWEDQSEDYSDNMYIYVNSLSPVRTHGVEIEAEYDTGRAFTRLSFSKEHTNQPTSIATGSFGVGNINELPEMYFTVDTGVRFLDESLTVGTLVKYTGKTRRTSPDQNFNETTGALENEKMPNIPTIIDLYSTYEFNRNLMLKFSVQNLMDKDYSEALNKLNSMYGQNDPTTAVNTARGRTWLVGGEVRF</sequence>
<dbReference type="InterPro" id="IPR000531">
    <property type="entry name" value="Beta-barrel_TonB"/>
</dbReference>
<accession>A0ABS6LRT8</accession>
<evidence type="ECO:0000256" key="3">
    <source>
        <dbReference type="RuleBase" id="RU003357"/>
    </source>
</evidence>
<proteinExistence type="inferred from homology"/>
<feature type="domain" description="TonB-dependent receptor-like beta-barrel" evidence="5">
    <location>
        <begin position="247"/>
        <end position="715"/>
    </location>
</feature>
<evidence type="ECO:0000256" key="1">
    <source>
        <dbReference type="PROSITE-ProRule" id="PRU01360"/>
    </source>
</evidence>
<dbReference type="RefSeq" id="WP_217172079.1">
    <property type="nucleotide sequence ID" value="NZ_JAFMOW010000052.1"/>
</dbReference>
<keyword evidence="1" id="KW-0998">Cell outer membrane</keyword>
<dbReference type="Pfam" id="PF00593">
    <property type="entry name" value="TonB_dep_Rec_b-barrel"/>
    <property type="match status" value="1"/>
</dbReference>
<keyword evidence="4" id="KW-0732">Signal</keyword>
<evidence type="ECO:0000313" key="7">
    <source>
        <dbReference type="EMBL" id="MBU9854425.1"/>
    </source>
</evidence>
<dbReference type="PROSITE" id="PS52016">
    <property type="entry name" value="TONB_DEPENDENT_REC_3"/>
    <property type="match status" value="1"/>
</dbReference>
<protein>
    <submittedName>
        <fullName evidence="7">TonB-dependent receptor</fullName>
    </submittedName>
</protein>
<feature type="chain" id="PRO_5047252154" evidence="4">
    <location>
        <begin position="24"/>
        <end position="756"/>
    </location>
</feature>
<keyword evidence="8" id="KW-1185">Reference proteome</keyword>
<dbReference type="PANTHER" id="PTHR30069">
    <property type="entry name" value="TONB-DEPENDENT OUTER MEMBRANE RECEPTOR"/>
    <property type="match status" value="1"/>
</dbReference>
<comment type="caution">
    <text evidence="7">The sequence shown here is derived from an EMBL/GenBank/DDBJ whole genome shotgun (WGS) entry which is preliminary data.</text>
</comment>
<organism evidence="7 8">
    <name type="scientific">Rahnella bonaserana</name>
    <dbReference type="NCBI Taxonomy" id="2816248"/>
    <lineage>
        <taxon>Bacteria</taxon>
        <taxon>Pseudomonadati</taxon>
        <taxon>Pseudomonadota</taxon>
        <taxon>Gammaproteobacteria</taxon>
        <taxon>Enterobacterales</taxon>
        <taxon>Yersiniaceae</taxon>
        <taxon>Rahnella</taxon>
    </lineage>
</organism>
<comment type="similarity">
    <text evidence="1 3">Belongs to the TonB-dependent receptor family.</text>
</comment>
<dbReference type="Pfam" id="PF07715">
    <property type="entry name" value="Plug"/>
    <property type="match status" value="1"/>
</dbReference>
<evidence type="ECO:0000256" key="2">
    <source>
        <dbReference type="PROSITE-ProRule" id="PRU10144"/>
    </source>
</evidence>
<feature type="signal peptide" evidence="4">
    <location>
        <begin position="1"/>
        <end position="23"/>
    </location>
</feature>
<dbReference type="PROSITE" id="PS01156">
    <property type="entry name" value="TONB_DEPENDENT_REC_2"/>
    <property type="match status" value="1"/>
</dbReference>
<dbReference type="Proteomes" id="UP000734343">
    <property type="component" value="Unassembled WGS sequence"/>
</dbReference>
<comment type="subcellular location">
    <subcellularLocation>
        <location evidence="1">Cell outer membrane</location>
        <topology evidence="1">Multi-pass membrane protein</topology>
    </subcellularLocation>
</comment>
<keyword evidence="1" id="KW-1134">Transmembrane beta strand</keyword>
<dbReference type="InterPro" id="IPR039426">
    <property type="entry name" value="TonB-dep_rcpt-like"/>
</dbReference>
<name>A0ABS6LRT8_9GAMM</name>
<evidence type="ECO:0000259" key="6">
    <source>
        <dbReference type="Pfam" id="PF07715"/>
    </source>
</evidence>
<keyword evidence="7" id="KW-0675">Receptor</keyword>
<dbReference type="EMBL" id="JAFMOW010000052">
    <property type="protein sequence ID" value="MBU9854425.1"/>
    <property type="molecule type" value="Genomic_DNA"/>
</dbReference>
<evidence type="ECO:0000256" key="4">
    <source>
        <dbReference type="SAM" id="SignalP"/>
    </source>
</evidence>
<dbReference type="PANTHER" id="PTHR30069:SF50">
    <property type="entry name" value="TONB-DEPENDENT RECEPTOR HI_1217-RELATED"/>
    <property type="match status" value="1"/>
</dbReference>
<evidence type="ECO:0000313" key="8">
    <source>
        <dbReference type="Proteomes" id="UP000734343"/>
    </source>
</evidence>
<feature type="domain" description="TonB-dependent receptor plug" evidence="6">
    <location>
        <begin position="67"/>
        <end position="166"/>
    </location>
</feature>
<dbReference type="InterPro" id="IPR010917">
    <property type="entry name" value="TonB_rcpt_CS"/>
</dbReference>